<sequence length="54" mass="6121">LDKVTLDINNLHEKIRDNVHKLRDLEHQPGIEGFRLKPMTAAEARAINKGFGLS</sequence>
<reference evidence="1 2" key="1">
    <citation type="journal article" date="2024" name="BMC Genomics">
        <title>De novo assembly and annotation of Popillia japonica's genome with initial clues to its potential as an invasive pest.</title>
        <authorList>
            <person name="Cucini C."/>
            <person name="Boschi S."/>
            <person name="Funari R."/>
            <person name="Cardaioli E."/>
            <person name="Iannotti N."/>
            <person name="Marturano G."/>
            <person name="Paoli F."/>
            <person name="Bruttini M."/>
            <person name="Carapelli A."/>
            <person name="Frati F."/>
            <person name="Nardi F."/>
        </authorList>
    </citation>
    <scope>NUCLEOTIDE SEQUENCE [LARGE SCALE GENOMIC DNA]</scope>
    <source>
        <strain evidence="1">DMR45628</strain>
    </source>
</reference>
<proteinExistence type="predicted"/>
<evidence type="ECO:0000313" key="2">
    <source>
        <dbReference type="Proteomes" id="UP001458880"/>
    </source>
</evidence>
<dbReference type="Proteomes" id="UP001458880">
    <property type="component" value="Unassembled WGS sequence"/>
</dbReference>
<gene>
    <name evidence="1" type="ORF">QE152_g40370</name>
</gene>
<organism evidence="1 2">
    <name type="scientific">Popillia japonica</name>
    <name type="common">Japanese beetle</name>
    <dbReference type="NCBI Taxonomy" id="7064"/>
    <lineage>
        <taxon>Eukaryota</taxon>
        <taxon>Metazoa</taxon>
        <taxon>Ecdysozoa</taxon>
        <taxon>Arthropoda</taxon>
        <taxon>Hexapoda</taxon>
        <taxon>Insecta</taxon>
        <taxon>Pterygota</taxon>
        <taxon>Neoptera</taxon>
        <taxon>Endopterygota</taxon>
        <taxon>Coleoptera</taxon>
        <taxon>Polyphaga</taxon>
        <taxon>Scarabaeiformia</taxon>
        <taxon>Scarabaeidae</taxon>
        <taxon>Rutelinae</taxon>
        <taxon>Popillia</taxon>
    </lineage>
</organism>
<dbReference type="AlphaFoldDB" id="A0AAW1HRF5"/>
<protein>
    <submittedName>
        <fullName evidence="1">Uncharacterized protein</fullName>
    </submittedName>
</protein>
<keyword evidence="2" id="KW-1185">Reference proteome</keyword>
<accession>A0AAW1HRF5</accession>
<name>A0AAW1HRF5_POPJA</name>
<feature type="non-terminal residue" evidence="1">
    <location>
        <position position="1"/>
    </location>
</feature>
<dbReference type="EMBL" id="JASPKY010001128">
    <property type="protein sequence ID" value="KAK9679002.1"/>
    <property type="molecule type" value="Genomic_DNA"/>
</dbReference>
<comment type="caution">
    <text evidence="1">The sequence shown here is derived from an EMBL/GenBank/DDBJ whole genome shotgun (WGS) entry which is preliminary data.</text>
</comment>
<evidence type="ECO:0000313" key="1">
    <source>
        <dbReference type="EMBL" id="KAK9679002.1"/>
    </source>
</evidence>